<reference evidence="2 3" key="1">
    <citation type="submission" date="2017-09" db="EMBL/GenBank/DDBJ databases">
        <authorList>
            <person name="DeBolt S."/>
            <person name="Huntemann M."/>
            <person name="Clum A."/>
            <person name="Pillay M."/>
            <person name="Palaniappan K."/>
            <person name="Varghese N."/>
            <person name="Mikhailova N."/>
            <person name="Stamatis D."/>
            <person name="Reddy T."/>
            <person name="Daum C."/>
            <person name="Shapiro N."/>
            <person name="Ivanova N."/>
            <person name="Kyrpides N."/>
            <person name="Woyke T."/>
        </authorList>
    </citation>
    <scope>NUCLEOTIDE SEQUENCE [LARGE SCALE GENOMIC DNA]</scope>
    <source>
        <strain evidence="2 3">A2-S9</strain>
    </source>
</reference>
<sequence length="394" mass="42169">MSTPSTKKRRNTAGHPDLSFGNSMPKDGTVIAEPSGGLSRVLSDGSTITVGLTAVEKTKVIVVSKHTLAGELDKNYGVWMTPVPNTFVLVDLLIQRDNKPLLLSAQGDLYTACVTRFNADQGTVDFSFGDKGTTELGDSFNPHLLIAGAIAVQATGHIVVVFNDAETSFIYQLNSNGQESNFGNQGPIEAPNTRLDRVLITDRGFVLAGSSARKAHILGLLHDGELDHSFGSQGVVVLPFTTNEDRKVDALAKDRNGQIVVIGGSFGIPRGMNFVAVLLASGQLDPQFNEGKPLESEASYGNYTSGLVQPDGKIVVLARYGNGSIVRLLRFNPNSQPDATFGIGGIADAWRDPQGRPEHTEINRVEWVTVNSTLQSSGILHTSRASFIGRLLSQ</sequence>
<dbReference type="RefSeq" id="WP_141543007.1">
    <property type="nucleotide sequence ID" value="NZ_PDJN01000001.1"/>
</dbReference>
<feature type="region of interest" description="Disordered" evidence="1">
    <location>
        <begin position="1"/>
        <end position="26"/>
    </location>
</feature>
<dbReference type="Gene3D" id="2.80.10.50">
    <property type="match status" value="2"/>
</dbReference>
<reference evidence="2 3" key="2">
    <citation type="submission" date="2017-10" db="EMBL/GenBank/DDBJ databases">
        <title>Bacterial endophytes that colonize and modify switchgrass growth.</title>
        <authorList>
            <person name="Debolt S."/>
        </authorList>
    </citation>
    <scope>NUCLEOTIDE SEQUENCE [LARGE SCALE GENOMIC DNA]</scope>
    <source>
        <strain evidence="2 3">A2-S9</strain>
    </source>
</reference>
<evidence type="ECO:0000256" key="1">
    <source>
        <dbReference type="SAM" id="MobiDB-lite"/>
    </source>
</evidence>
<proteinExistence type="predicted"/>
<accession>A0A7Z1GSJ2</accession>
<feature type="compositionally biased region" description="Basic residues" evidence="1">
    <location>
        <begin position="1"/>
        <end position="12"/>
    </location>
</feature>
<dbReference type="InterPro" id="IPR013431">
    <property type="entry name" value="Delta_60_rpt"/>
</dbReference>
<evidence type="ECO:0000313" key="3">
    <source>
        <dbReference type="Proteomes" id="UP000221580"/>
    </source>
</evidence>
<dbReference type="EMBL" id="PDJN01000001">
    <property type="protein sequence ID" value="PFG69961.1"/>
    <property type="molecule type" value="Genomic_DNA"/>
</dbReference>
<dbReference type="Proteomes" id="UP000221580">
    <property type="component" value="Unassembled WGS sequence"/>
</dbReference>
<evidence type="ECO:0000313" key="2">
    <source>
        <dbReference type="EMBL" id="PFG69961.1"/>
    </source>
</evidence>
<protein>
    <submittedName>
        <fullName evidence="2">Putative delta-60 repeat protein</fullName>
    </submittedName>
</protein>
<dbReference type="SUPFAM" id="SSF101898">
    <property type="entry name" value="NHL repeat"/>
    <property type="match status" value="1"/>
</dbReference>
<comment type="caution">
    <text evidence="2">The sequence shown here is derived from an EMBL/GenBank/DDBJ whole genome shotgun (WGS) entry which is preliminary data.</text>
</comment>
<dbReference type="Pfam" id="PF17164">
    <property type="entry name" value="DUF5122"/>
    <property type="match status" value="1"/>
</dbReference>
<gene>
    <name evidence="2" type="ORF">DM05_0260</name>
</gene>
<dbReference type="AlphaFoldDB" id="A0A7Z1GSJ2"/>
<name>A0A7Z1GSJ2_9PSED</name>
<organism evidence="2 3">
    <name type="scientific">Pseudomonas poae</name>
    <dbReference type="NCBI Taxonomy" id="200451"/>
    <lineage>
        <taxon>Bacteria</taxon>
        <taxon>Pseudomonadati</taxon>
        <taxon>Pseudomonadota</taxon>
        <taxon>Gammaproteobacteria</taxon>
        <taxon>Pseudomonadales</taxon>
        <taxon>Pseudomonadaceae</taxon>
        <taxon>Pseudomonas</taxon>
    </lineage>
</organism>